<proteinExistence type="predicted"/>
<dbReference type="SUPFAM" id="SSF52200">
    <property type="entry name" value="Toll/Interleukin receptor TIR domain"/>
    <property type="match status" value="1"/>
</dbReference>
<dbReference type="InterPro" id="IPR015032">
    <property type="entry name" value="ThsB__TIR-like_domain"/>
</dbReference>
<evidence type="ECO:0000313" key="3">
    <source>
        <dbReference type="EMBL" id="MZK16910.1"/>
    </source>
</evidence>
<organism evidence="3 4">
    <name type="scientific">Dorea longicatena</name>
    <dbReference type="NCBI Taxonomy" id="88431"/>
    <lineage>
        <taxon>Bacteria</taxon>
        <taxon>Bacillati</taxon>
        <taxon>Bacillota</taxon>
        <taxon>Clostridia</taxon>
        <taxon>Lachnospirales</taxon>
        <taxon>Lachnospiraceae</taxon>
        <taxon>Dorea</taxon>
    </lineage>
</organism>
<protein>
    <submittedName>
        <fullName evidence="3">TIR domain-containing protein</fullName>
    </submittedName>
</protein>
<feature type="domain" description="Thoeris protein ThsB TIR-like" evidence="1">
    <location>
        <begin position="214"/>
        <end position="306"/>
    </location>
</feature>
<accession>A0A845KKP1</accession>
<name>A0A845KKP1_9FIRM</name>
<reference evidence="3 4" key="1">
    <citation type="journal article" date="2019" name="Nat. Med.">
        <title>A library of human gut bacterial isolates paired with longitudinal multiomics data enables mechanistic microbiome research.</title>
        <authorList>
            <person name="Poyet M."/>
            <person name="Groussin M."/>
            <person name="Gibbons S.M."/>
            <person name="Avila-Pacheco J."/>
            <person name="Jiang X."/>
            <person name="Kearney S.M."/>
            <person name="Perrotta A.R."/>
            <person name="Berdy B."/>
            <person name="Zhao S."/>
            <person name="Lieberman T.D."/>
            <person name="Swanson P.K."/>
            <person name="Smith M."/>
            <person name="Roesemann S."/>
            <person name="Alexander J.E."/>
            <person name="Rich S.A."/>
            <person name="Livny J."/>
            <person name="Vlamakis H."/>
            <person name="Clish C."/>
            <person name="Bullock K."/>
            <person name="Deik A."/>
            <person name="Scott J."/>
            <person name="Pierce K.A."/>
            <person name="Xavier R.J."/>
            <person name="Alm E.J."/>
        </authorList>
    </citation>
    <scope>NUCLEOTIDE SEQUENCE [LARGE SCALE GENOMIC DNA]</scope>
    <source>
        <strain evidence="3 4">BIOML-A7</strain>
    </source>
</reference>
<dbReference type="Pfam" id="PF08937">
    <property type="entry name" value="ThsB_TIR"/>
    <property type="match status" value="1"/>
</dbReference>
<dbReference type="Gene3D" id="3.40.50.450">
    <property type="match status" value="1"/>
</dbReference>
<feature type="domain" description="NAD(+) hydrolase ThsA Sir2/TIR-associating SLOG" evidence="2">
    <location>
        <begin position="31"/>
        <end position="182"/>
    </location>
</feature>
<dbReference type="EMBL" id="WWSB01000002">
    <property type="protein sequence ID" value="MZK16910.1"/>
    <property type="molecule type" value="Genomic_DNA"/>
</dbReference>
<evidence type="ECO:0000313" key="4">
    <source>
        <dbReference type="Proteomes" id="UP000446719"/>
    </source>
</evidence>
<gene>
    <name evidence="3" type="ORF">GT565_02000</name>
</gene>
<evidence type="ECO:0000259" key="2">
    <source>
        <dbReference type="Pfam" id="PF18185"/>
    </source>
</evidence>
<dbReference type="Proteomes" id="UP000446719">
    <property type="component" value="Unassembled WGS sequence"/>
</dbReference>
<dbReference type="Pfam" id="PF18185">
    <property type="entry name" value="STALD"/>
    <property type="match status" value="1"/>
</dbReference>
<dbReference type="InterPro" id="IPR035897">
    <property type="entry name" value="Toll_tir_struct_dom_sf"/>
</dbReference>
<sequence length="356" mass="41574">MKILLYERIYQIHFKEYLRKMIKKKQKHNLNLNPPESFLTILGRDLVDNGFHIYTGFGAGVGNYILAGVLQSKKNRQNGEVINDDIHISSMMSVKDVENKNRIRRKMIEQCSSSIIVFGYGDENSGTYQEYNIAKEEEKNVIPMEKTGFAAKEIYNEKLSEEEKKELLFLEKENKISVAIKELINLLEQHKKKKEIELKEKIYSGIALSGIKVFISYHYESDNEIAKKIVEIVNGEKTNMFTIIEEEKKSEDSTAIKTWVNEEILKTKFTILLISKETFNRKYVSYEIQKSKENKNTFIPILIDNESNKFTKPQINHIKRKLLSDMNCEPLRGWYKDNGEENIVQWLNDALHVSDV</sequence>
<dbReference type="Gene3D" id="3.40.50.10140">
    <property type="entry name" value="Toll/interleukin-1 receptor homology (TIR) domain"/>
    <property type="match status" value="1"/>
</dbReference>
<evidence type="ECO:0000259" key="1">
    <source>
        <dbReference type="Pfam" id="PF08937"/>
    </source>
</evidence>
<comment type="caution">
    <text evidence="3">The sequence shown here is derived from an EMBL/GenBank/DDBJ whole genome shotgun (WGS) entry which is preliminary data.</text>
</comment>
<dbReference type="AlphaFoldDB" id="A0A845KKP1"/>
<dbReference type="InterPro" id="IPR041486">
    <property type="entry name" value="ThsA_STALD"/>
</dbReference>